<gene>
    <name evidence="4" type="ORF">DENIS_3286</name>
</gene>
<dbReference type="SUPFAM" id="SSF52172">
    <property type="entry name" value="CheY-like"/>
    <property type="match status" value="1"/>
</dbReference>
<dbReference type="Proteomes" id="UP000288096">
    <property type="component" value="Unassembled WGS sequence"/>
</dbReference>
<keyword evidence="1 2" id="KW-0597">Phosphoprotein</keyword>
<proteinExistence type="predicted"/>
<dbReference type="InterPro" id="IPR001789">
    <property type="entry name" value="Sig_transdc_resp-reg_receiver"/>
</dbReference>
<keyword evidence="5" id="KW-1185">Reference proteome</keyword>
<dbReference type="CDD" id="cd17574">
    <property type="entry name" value="REC_OmpR"/>
    <property type="match status" value="1"/>
</dbReference>
<dbReference type="Pfam" id="PF00072">
    <property type="entry name" value="Response_reg"/>
    <property type="match status" value="1"/>
</dbReference>
<evidence type="ECO:0000256" key="1">
    <source>
        <dbReference type="ARBA" id="ARBA00022553"/>
    </source>
</evidence>
<sequence length="135" mass="15407">MKKKKVLVVDDELDMRIFISTVFETSGYEAVAARDGREGLRRAREMAPDLIVLDIMMPGEGGVLMYRHLRTDEQLREIPVIMLSGVGKKTFYHYLSMMNIKPEDAIPEPEAYLEKPPNPEELLEIADIVIRKTTA</sequence>
<evidence type="ECO:0000259" key="3">
    <source>
        <dbReference type="PROSITE" id="PS50110"/>
    </source>
</evidence>
<evidence type="ECO:0000313" key="5">
    <source>
        <dbReference type="Proteomes" id="UP000288096"/>
    </source>
</evidence>
<feature type="modified residue" description="4-aspartylphosphate" evidence="2">
    <location>
        <position position="54"/>
    </location>
</feature>
<dbReference type="AlphaFoldDB" id="A0A401FZE0"/>
<comment type="caution">
    <text evidence="4">The sequence shown here is derived from an EMBL/GenBank/DDBJ whole genome shotgun (WGS) entry which is preliminary data.</text>
</comment>
<dbReference type="RefSeq" id="WP_124329497.1">
    <property type="nucleotide sequence ID" value="NZ_BEXT01000001.1"/>
</dbReference>
<reference evidence="5" key="1">
    <citation type="submission" date="2017-11" db="EMBL/GenBank/DDBJ databases">
        <authorList>
            <person name="Watanabe M."/>
            <person name="Kojima H."/>
        </authorList>
    </citation>
    <scope>NUCLEOTIDE SEQUENCE [LARGE SCALE GENOMIC DNA]</scope>
    <source>
        <strain evidence="5">Tokyo 01</strain>
    </source>
</reference>
<name>A0A401FZE0_9BACT</name>
<organism evidence="4 5">
    <name type="scientific">Desulfonema ishimotonii</name>
    <dbReference type="NCBI Taxonomy" id="45657"/>
    <lineage>
        <taxon>Bacteria</taxon>
        <taxon>Pseudomonadati</taxon>
        <taxon>Thermodesulfobacteriota</taxon>
        <taxon>Desulfobacteria</taxon>
        <taxon>Desulfobacterales</taxon>
        <taxon>Desulfococcaceae</taxon>
        <taxon>Desulfonema</taxon>
    </lineage>
</organism>
<dbReference type="EMBL" id="BEXT01000001">
    <property type="protein sequence ID" value="GBC62317.1"/>
    <property type="molecule type" value="Genomic_DNA"/>
</dbReference>
<reference evidence="5" key="2">
    <citation type="submission" date="2019-01" db="EMBL/GenBank/DDBJ databases">
        <title>Genome sequence of Desulfonema ishimotonii strain Tokyo 01.</title>
        <authorList>
            <person name="Fukui M."/>
        </authorList>
    </citation>
    <scope>NUCLEOTIDE SEQUENCE [LARGE SCALE GENOMIC DNA]</scope>
    <source>
        <strain evidence="5">Tokyo 01</strain>
    </source>
</reference>
<dbReference type="PANTHER" id="PTHR44591">
    <property type="entry name" value="STRESS RESPONSE REGULATOR PROTEIN 1"/>
    <property type="match status" value="1"/>
</dbReference>
<dbReference type="GO" id="GO:0000160">
    <property type="term" value="P:phosphorelay signal transduction system"/>
    <property type="evidence" value="ECO:0007669"/>
    <property type="project" value="InterPro"/>
</dbReference>
<dbReference type="PROSITE" id="PS50110">
    <property type="entry name" value="RESPONSE_REGULATORY"/>
    <property type="match status" value="1"/>
</dbReference>
<evidence type="ECO:0000313" key="4">
    <source>
        <dbReference type="EMBL" id="GBC62317.1"/>
    </source>
</evidence>
<dbReference type="InterPro" id="IPR050595">
    <property type="entry name" value="Bact_response_regulator"/>
</dbReference>
<feature type="domain" description="Response regulatory" evidence="3">
    <location>
        <begin position="5"/>
        <end position="130"/>
    </location>
</feature>
<protein>
    <submittedName>
        <fullName evidence="4">Chemotaxis protein CheY</fullName>
    </submittedName>
</protein>
<evidence type="ECO:0000256" key="2">
    <source>
        <dbReference type="PROSITE-ProRule" id="PRU00169"/>
    </source>
</evidence>
<dbReference type="SMART" id="SM00448">
    <property type="entry name" value="REC"/>
    <property type="match status" value="1"/>
</dbReference>
<dbReference type="OrthoDB" id="5419443at2"/>
<dbReference type="PANTHER" id="PTHR44591:SF3">
    <property type="entry name" value="RESPONSE REGULATORY DOMAIN-CONTAINING PROTEIN"/>
    <property type="match status" value="1"/>
</dbReference>
<accession>A0A401FZE0</accession>
<dbReference type="Gene3D" id="3.40.50.2300">
    <property type="match status" value="1"/>
</dbReference>
<dbReference type="InterPro" id="IPR011006">
    <property type="entry name" value="CheY-like_superfamily"/>
</dbReference>